<dbReference type="EMBL" id="LHPM01000012">
    <property type="protein sequence ID" value="OAL66693.1"/>
    <property type="molecule type" value="Genomic_DNA"/>
</dbReference>
<feature type="compositionally biased region" description="Basic and acidic residues" evidence="1">
    <location>
        <begin position="34"/>
        <end position="54"/>
    </location>
</feature>
<feature type="compositionally biased region" description="Low complexity" evidence="1">
    <location>
        <begin position="231"/>
        <end position="241"/>
    </location>
</feature>
<feature type="region of interest" description="Disordered" evidence="1">
    <location>
        <begin position="122"/>
        <end position="152"/>
    </location>
</feature>
<name>A0A178F4V9_TRIRU</name>
<feature type="region of interest" description="Disordered" evidence="1">
    <location>
        <begin position="274"/>
        <end position="319"/>
    </location>
</feature>
<organism evidence="2 3">
    <name type="scientific">Trichophyton rubrum</name>
    <name type="common">Athlete's foot fungus</name>
    <name type="synonym">Epidermophyton rubrum</name>
    <dbReference type="NCBI Taxonomy" id="5551"/>
    <lineage>
        <taxon>Eukaryota</taxon>
        <taxon>Fungi</taxon>
        <taxon>Dikarya</taxon>
        <taxon>Ascomycota</taxon>
        <taxon>Pezizomycotina</taxon>
        <taxon>Eurotiomycetes</taxon>
        <taxon>Eurotiomycetidae</taxon>
        <taxon>Onygenales</taxon>
        <taxon>Arthrodermataceae</taxon>
        <taxon>Trichophyton</taxon>
    </lineage>
</organism>
<gene>
    <name evidence="2" type="ORF">A7C99_2083</name>
</gene>
<feature type="region of interest" description="Disordered" evidence="1">
    <location>
        <begin position="1"/>
        <end position="57"/>
    </location>
</feature>
<accession>A0A178F4V9</accession>
<dbReference type="AlphaFoldDB" id="A0A178F4V9"/>
<evidence type="ECO:0000313" key="2">
    <source>
        <dbReference type="EMBL" id="OAL66693.1"/>
    </source>
</evidence>
<feature type="region of interest" description="Disordered" evidence="1">
    <location>
        <begin position="191"/>
        <end position="241"/>
    </location>
</feature>
<dbReference type="Proteomes" id="UP000243015">
    <property type="component" value="Unassembled WGS sequence"/>
</dbReference>
<comment type="caution">
    <text evidence="2">The sequence shown here is derived from an EMBL/GenBank/DDBJ whole genome shotgun (WGS) entry which is preliminary data.</text>
</comment>
<evidence type="ECO:0000313" key="3">
    <source>
        <dbReference type="Proteomes" id="UP000243015"/>
    </source>
</evidence>
<protein>
    <submittedName>
        <fullName evidence="2">Uncharacterized protein</fullName>
    </submittedName>
</protein>
<feature type="compositionally biased region" description="Acidic residues" evidence="1">
    <location>
        <begin position="124"/>
        <end position="150"/>
    </location>
</feature>
<reference evidence="2 3" key="1">
    <citation type="submission" date="2016-05" db="EMBL/GenBank/DDBJ databases">
        <title>Genome sequencing of Trichophyton rubrum CMCC(F)T1i isolated from hair.</title>
        <authorList>
            <person name="Zhan P."/>
            <person name="Tao Y."/>
            <person name="Liu W."/>
        </authorList>
    </citation>
    <scope>NUCLEOTIDE SEQUENCE [LARGE SCALE GENOMIC DNA]</scope>
    <source>
        <strain evidence="3">CMCC(F)T1i</strain>
    </source>
</reference>
<proteinExistence type="predicted"/>
<sequence>MPDDEAETDGRRKRRSNKANFPPPETAGQFWQVERARGSEMPESRELSRPEQREGGVAGRPLAVVMLVVVRDVDAGAGGRLCASGELRAAGEDREGATKAFQRRDSLFGALSQAWLAVLAGQAVDDDDDDDDDDEDARREEEEDDGDGDETAMTMASDMFSFLLDRPPICPSVYRSTYLCTVSRGLPIPRRSSLSPQRLLRRPPPASDQTRSRSGINRLAAHGSGGKGRLPSGPAAAPPASKQRCIIGSGTLCLRSLACPPVFPLPRHRLPPWTLGQPSGGAASRALAGPGEPSSSGSGGEEGPPGEKEKKRERNKNRTMMIDDDAIEPVSSDRSTPVRCGVAILLDQSCVRWWENEAVQSGAVPAVDITIDPTMIYRTVYLSQSVSQ</sequence>
<evidence type="ECO:0000256" key="1">
    <source>
        <dbReference type="SAM" id="MobiDB-lite"/>
    </source>
</evidence>